<sequence length="568" mass="63224">MLAIRPRFTLSRLGICTRHIVRVSSSSAYSDDYEMELEDTTPALAELAKRKRKAEWKRRQSGNFLDHVIIQARGGKGGDGCVAFHREKFKPFGPPSGGNGARGGDVYILPTPNLTSLASVTRRARAGAGSHGQGEWKHGRRGEDLIIRVPLGTVVRELTDSRKPKDPWESEEESLQGLDEEEAELKRLDRRWVHYPMHEESNIDREDFKAAQKAIEREERAQRREYLANVREPMHLDLTHPMASSLAASQPCYDRHIDPEKGYLVASGGAGGYGNPYFLSSTNRSPKYATRGNEGERVALELELKLLADVGLVGLPNAGKSTLLRALTDSRAEVAPYAFTTLNPQVGIVRVWDDGSFGSRSTEPVLDTSESSHHLSSSSSTHKIKSLNGLHTEQTRFTIADNPGLIERASENVGLGHSFLKSIERSLVLVYVLDFSAPEPWTDLRVLHDELEMYQPGLPSRARLVIANKADLLPSATDAEVHAAWNKLRRLQDEVDALAWDDGGQTGPIEVLAISGKFKQNLSRVVQKMVDHVRLARVRLENEQKREMDEIDWNAFHGILTALTASSR</sequence>
<reference evidence="7 8" key="1">
    <citation type="journal article" date="2013" name="Nat. Commun.">
        <title>The evolution and pathogenic mechanisms of the rice sheath blight pathogen.</title>
        <authorList>
            <person name="Zheng A."/>
            <person name="Lin R."/>
            <person name="Xu L."/>
            <person name="Qin P."/>
            <person name="Tang C."/>
            <person name="Ai P."/>
            <person name="Zhang D."/>
            <person name="Liu Y."/>
            <person name="Sun Z."/>
            <person name="Feng H."/>
            <person name="Wang Y."/>
            <person name="Chen Y."/>
            <person name="Liang X."/>
            <person name="Fu R."/>
            <person name="Li Q."/>
            <person name="Zhang J."/>
            <person name="Yu X."/>
            <person name="Xie Z."/>
            <person name="Ding L."/>
            <person name="Guan P."/>
            <person name="Tang J."/>
            <person name="Liang Y."/>
            <person name="Wang S."/>
            <person name="Deng Q."/>
            <person name="Li S."/>
            <person name="Zhu J."/>
            <person name="Wang L."/>
            <person name="Liu H."/>
            <person name="Li P."/>
        </authorList>
    </citation>
    <scope>NUCLEOTIDE SEQUENCE [LARGE SCALE GENOMIC DNA]</scope>
    <source>
        <strain evidence="8">AG-1 IA</strain>
    </source>
</reference>
<evidence type="ECO:0000256" key="1">
    <source>
        <dbReference type="ARBA" id="ARBA00007699"/>
    </source>
</evidence>
<keyword evidence="2" id="KW-0547">Nucleotide-binding</keyword>
<comment type="similarity">
    <text evidence="1">Belongs to the TRAFAC class OBG-HflX-like GTPase superfamily. OBG GTPase family.</text>
</comment>
<evidence type="ECO:0000259" key="5">
    <source>
        <dbReference type="PROSITE" id="PS51710"/>
    </source>
</evidence>
<feature type="compositionally biased region" description="Basic and acidic residues" evidence="4">
    <location>
        <begin position="158"/>
        <end position="168"/>
    </location>
</feature>
<evidence type="ECO:0000256" key="2">
    <source>
        <dbReference type="ARBA" id="ARBA00022741"/>
    </source>
</evidence>
<dbReference type="SUPFAM" id="SSF52540">
    <property type="entry name" value="P-loop containing nucleoside triphosphate hydrolases"/>
    <property type="match status" value="1"/>
</dbReference>
<protein>
    <submittedName>
        <fullName evidence="7">GTPase</fullName>
    </submittedName>
</protein>
<dbReference type="InterPro" id="IPR045086">
    <property type="entry name" value="OBG_GTPase"/>
</dbReference>
<accession>L8X2Q4</accession>
<dbReference type="PANTHER" id="PTHR11702">
    <property type="entry name" value="DEVELOPMENTALLY REGULATED GTP-BINDING PROTEIN-RELATED"/>
    <property type="match status" value="1"/>
</dbReference>
<keyword evidence="8" id="KW-1185">Reference proteome</keyword>
<dbReference type="Pfam" id="PF01018">
    <property type="entry name" value="GTP1_OBG"/>
    <property type="match status" value="2"/>
</dbReference>
<comment type="caution">
    <text evidence="7">The sequence shown here is derived from an EMBL/GenBank/DDBJ whole genome shotgun (WGS) entry which is preliminary data.</text>
</comment>
<dbReference type="AlphaFoldDB" id="L8X2Q4"/>
<feature type="domain" description="OBG-type G" evidence="5">
    <location>
        <begin position="308"/>
        <end position="534"/>
    </location>
</feature>
<dbReference type="PROSITE" id="PS51883">
    <property type="entry name" value="OBG"/>
    <property type="match status" value="1"/>
</dbReference>
<feature type="domain" description="Obg" evidence="6">
    <location>
        <begin position="62"/>
        <end position="307"/>
    </location>
</feature>
<dbReference type="Gene3D" id="2.70.210.12">
    <property type="entry name" value="GTP1/OBG domain"/>
    <property type="match status" value="1"/>
</dbReference>
<dbReference type="InterPro" id="IPR031167">
    <property type="entry name" value="G_OBG"/>
</dbReference>
<feature type="region of interest" description="Disordered" evidence="4">
    <location>
        <begin position="158"/>
        <end position="181"/>
    </location>
</feature>
<dbReference type="InterPro" id="IPR006073">
    <property type="entry name" value="GTP-bd"/>
</dbReference>
<evidence type="ECO:0000313" key="8">
    <source>
        <dbReference type="Proteomes" id="UP000011668"/>
    </source>
</evidence>
<dbReference type="Pfam" id="PF01926">
    <property type="entry name" value="MMR_HSR1"/>
    <property type="match status" value="1"/>
</dbReference>
<dbReference type="GO" id="GO:0005739">
    <property type="term" value="C:mitochondrion"/>
    <property type="evidence" value="ECO:0007669"/>
    <property type="project" value="TreeGrafter"/>
</dbReference>
<proteinExistence type="inferred from homology"/>
<name>L8X2Q4_THACA</name>
<dbReference type="HOGENOM" id="CLU_011747_2_6_1"/>
<feature type="compositionally biased region" description="Acidic residues" evidence="4">
    <location>
        <begin position="169"/>
        <end position="181"/>
    </location>
</feature>
<evidence type="ECO:0000256" key="3">
    <source>
        <dbReference type="ARBA" id="ARBA00023134"/>
    </source>
</evidence>
<dbReference type="STRING" id="983506.L8X2Q4"/>
<keyword evidence="3" id="KW-0342">GTP-binding</keyword>
<dbReference type="OrthoDB" id="347018at2759"/>
<dbReference type="InterPro" id="IPR027417">
    <property type="entry name" value="P-loop_NTPase"/>
</dbReference>
<dbReference type="Proteomes" id="UP000011668">
    <property type="component" value="Unassembled WGS sequence"/>
</dbReference>
<dbReference type="OMA" id="PRVGHWE"/>
<dbReference type="SUPFAM" id="SSF82051">
    <property type="entry name" value="Obg GTP-binding protein N-terminal domain"/>
    <property type="match status" value="1"/>
</dbReference>
<gene>
    <name evidence="7" type="ORF">AG1IA_03068</name>
</gene>
<dbReference type="GO" id="GO:0005525">
    <property type="term" value="F:GTP binding"/>
    <property type="evidence" value="ECO:0007669"/>
    <property type="project" value="UniProtKB-KW"/>
</dbReference>
<evidence type="ECO:0000313" key="7">
    <source>
        <dbReference type="EMBL" id="ELU42904.1"/>
    </source>
</evidence>
<evidence type="ECO:0000259" key="6">
    <source>
        <dbReference type="PROSITE" id="PS51883"/>
    </source>
</evidence>
<dbReference type="Gene3D" id="3.40.50.300">
    <property type="entry name" value="P-loop containing nucleotide triphosphate hydrolases"/>
    <property type="match status" value="1"/>
</dbReference>
<dbReference type="InterPro" id="IPR006169">
    <property type="entry name" value="GTP1_OBG_dom"/>
</dbReference>
<feature type="region of interest" description="Disordered" evidence="4">
    <location>
        <begin position="362"/>
        <end position="385"/>
    </location>
</feature>
<dbReference type="FunFam" id="2.70.210.12:FF:000001">
    <property type="entry name" value="GTPase Obg"/>
    <property type="match status" value="1"/>
</dbReference>
<dbReference type="PROSITE" id="PS51710">
    <property type="entry name" value="G_OBG"/>
    <property type="match status" value="1"/>
</dbReference>
<organism evidence="7 8">
    <name type="scientific">Thanatephorus cucumeris (strain AG1-IA)</name>
    <name type="common">Rice sheath blight fungus</name>
    <name type="synonym">Rhizoctonia solani</name>
    <dbReference type="NCBI Taxonomy" id="983506"/>
    <lineage>
        <taxon>Eukaryota</taxon>
        <taxon>Fungi</taxon>
        <taxon>Dikarya</taxon>
        <taxon>Basidiomycota</taxon>
        <taxon>Agaricomycotina</taxon>
        <taxon>Agaricomycetes</taxon>
        <taxon>Cantharellales</taxon>
        <taxon>Ceratobasidiaceae</taxon>
        <taxon>Rhizoctonia</taxon>
        <taxon>Rhizoctonia solani AG-1</taxon>
    </lineage>
</organism>
<dbReference type="InterPro" id="IPR036726">
    <property type="entry name" value="GTP1_OBG_dom_sf"/>
</dbReference>
<dbReference type="CDD" id="cd01898">
    <property type="entry name" value="Obg"/>
    <property type="match status" value="1"/>
</dbReference>
<dbReference type="PANTHER" id="PTHR11702:SF31">
    <property type="entry name" value="MITOCHONDRIAL RIBOSOME-ASSOCIATED GTPASE 2"/>
    <property type="match status" value="1"/>
</dbReference>
<dbReference type="GO" id="GO:0042254">
    <property type="term" value="P:ribosome biogenesis"/>
    <property type="evidence" value="ECO:0007669"/>
    <property type="project" value="UniProtKB-UniRule"/>
</dbReference>
<dbReference type="GO" id="GO:0003924">
    <property type="term" value="F:GTPase activity"/>
    <property type="evidence" value="ECO:0007669"/>
    <property type="project" value="InterPro"/>
</dbReference>
<evidence type="ECO:0000256" key="4">
    <source>
        <dbReference type="SAM" id="MobiDB-lite"/>
    </source>
</evidence>
<dbReference type="EMBL" id="AFRT01000689">
    <property type="protein sequence ID" value="ELU42904.1"/>
    <property type="molecule type" value="Genomic_DNA"/>
</dbReference>
<dbReference type="PRINTS" id="PR00326">
    <property type="entry name" value="GTP1OBG"/>
</dbReference>